<gene>
    <name evidence="1" type="ORF">I6J18_10235</name>
</gene>
<dbReference type="AlphaFoldDB" id="A0A974NQI1"/>
<sequence length="106" mass="12233">MNQTISSKLTFDKKLSMQQIMDLFEISKNYEGSIYFVCKNRVVEPERLSKLVSFMLTLEDCSDLKIMIEGPEVQAIMQKINECCAGSYVSEDKMDFVVHSNHKIKL</sequence>
<dbReference type="RefSeq" id="WP_040372251.1">
    <property type="nucleotide sequence ID" value="NZ_CP068053.1"/>
</dbReference>
<accession>A0A974NQI1</accession>
<dbReference type="KEGG" id="ppsr:I6J18_10235"/>
<evidence type="ECO:0000313" key="1">
    <source>
        <dbReference type="EMBL" id="QQT02179.1"/>
    </source>
</evidence>
<proteinExistence type="predicted"/>
<reference evidence="1 2" key="1">
    <citation type="submission" date="2021-01" db="EMBL/GenBank/DDBJ databases">
        <title>FDA dAtabase for Regulatory Grade micrObial Sequences (FDA-ARGOS): Supporting development and validation of Infectious Disease Dx tests.</title>
        <authorList>
            <person name="Nelson B."/>
            <person name="Plummer A."/>
            <person name="Tallon L."/>
            <person name="Sadzewicz L."/>
            <person name="Zhao X."/>
            <person name="Boylan J."/>
            <person name="Ott S."/>
            <person name="Bowen H."/>
            <person name="Vavikolanu K."/>
            <person name="Mehta A."/>
            <person name="Aluvathingal J."/>
            <person name="Nadendla S."/>
            <person name="Myers T."/>
            <person name="Yan Y."/>
            <person name="Sichtig H."/>
        </authorList>
    </citation>
    <scope>NUCLEOTIDE SEQUENCE [LARGE SCALE GENOMIC DNA]</scope>
    <source>
        <strain evidence="1 2">FDAARGOS_1161</strain>
    </source>
</reference>
<keyword evidence="2" id="KW-1185">Reference proteome</keyword>
<dbReference type="Proteomes" id="UP000595254">
    <property type="component" value="Chromosome"/>
</dbReference>
<evidence type="ECO:0000313" key="2">
    <source>
        <dbReference type="Proteomes" id="UP000595254"/>
    </source>
</evidence>
<evidence type="ECO:0008006" key="3">
    <source>
        <dbReference type="Google" id="ProtNLM"/>
    </source>
</evidence>
<dbReference type="EMBL" id="CP068053">
    <property type="protein sequence ID" value="QQT02179.1"/>
    <property type="molecule type" value="Genomic_DNA"/>
</dbReference>
<organism evidence="1 2">
    <name type="scientific">Peribacillus psychrosaccharolyticus</name>
    <name type="common">Bacillus psychrosaccharolyticus</name>
    <dbReference type="NCBI Taxonomy" id="1407"/>
    <lineage>
        <taxon>Bacteria</taxon>
        <taxon>Bacillati</taxon>
        <taxon>Bacillota</taxon>
        <taxon>Bacilli</taxon>
        <taxon>Bacillales</taxon>
        <taxon>Bacillaceae</taxon>
        <taxon>Peribacillus</taxon>
    </lineage>
</organism>
<protein>
    <recommendedName>
        <fullName evidence="3">HPr domain-containing protein</fullName>
    </recommendedName>
</protein>
<name>A0A974NQI1_PERPY</name>